<dbReference type="AlphaFoldDB" id="A0A5B8LSI2"/>
<dbReference type="GO" id="GO:0071949">
    <property type="term" value="F:FAD binding"/>
    <property type="evidence" value="ECO:0007669"/>
    <property type="project" value="InterPro"/>
</dbReference>
<dbReference type="SUPFAM" id="SSF51905">
    <property type="entry name" value="FAD/NAD(P)-binding domain"/>
    <property type="match status" value="1"/>
</dbReference>
<dbReference type="InterPro" id="IPR036188">
    <property type="entry name" value="FAD/NAD-bd_sf"/>
</dbReference>
<dbReference type="InterPro" id="IPR002938">
    <property type="entry name" value="FAD-bd"/>
</dbReference>
<organism evidence="5 6">
    <name type="scientific">Devosia ginsengisoli</name>
    <dbReference type="NCBI Taxonomy" id="400770"/>
    <lineage>
        <taxon>Bacteria</taxon>
        <taxon>Pseudomonadati</taxon>
        <taxon>Pseudomonadota</taxon>
        <taxon>Alphaproteobacteria</taxon>
        <taxon>Hyphomicrobiales</taxon>
        <taxon>Devosiaceae</taxon>
        <taxon>Devosia</taxon>
    </lineage>
</organism>
<dbReference type="Proteomes" id="UP000315364">
    <property type="component" value="Chromosome"/>
</dbReference>
<evidence type="ECO:0000259" key="4">
    <source>
        <dbReference type="Pfam" id="PF01494"/>
    </source>
</evidence>
<dbReference type="OrthoDB" id="4230779at2"/>
<dbReference type="RefSeq" id="WP_146289400.1">
    <property type="nucleotide sequence ID" value="NZ_CP042304.1"/>
</dbReference>
<evidence type="ECO:0000256" key="1">
    <source>
        <dbReference type="ARBA" id="ARBA00023002"/>
    </source>
</evidence>
<evidence type="ECO:0000313" key="5">
    <source>
        <dbReference type="EMBL" id="QDZ10614.1"/>
    </source>
</evidence>
<keyword evidence="3" id="KW-0472">Membrane</keyword>
<keyword evidence="3" id="KW-1133">Transmembrane helix</keyword>
<dbReference type="PANTHER" id="PTHR13789">
    <property type="entry name" value="MONOOXYGENASE"/>
    <property type="match status" value="1"/>
</dbReference>
<reference evidence="5 6" key="1">
    <citation type="submission" date="2019-07" db="EMBL/GenBank/DDBJ databases">
        <title>Full genome sequence of Devosia sp. Gsoil 520.</title>
        <authorList>
            <person name="Im W.-T."/>
        </authorList>
    </citation>
    <scope>NUCLEOTIDE SEQUENCE [LARGE SCALE GENOMIC DNA]</scope>
    <source>
        <strain evidence="5 6">Gsoil 520</strain>
    </source>
</reference>
<keyword evidence="1" id="KW-0560">Oxidoreductase</keyword>
<dbReference type="EMBL" id="CP042304">
    <property type="protein sequence ID" value="QDZ10614.1"/>
    <property type="molecule type" value="Genomic_DNA"/>
</dbReference>
<sequence>MPGTGRTYYIAGAGIAGMTLALALAKFGATVVILERSLTISEFGAGLQISPNARKILDNLGLDQALSARSLEPDGIDIYPHRGSAPLVTLELGAVMQQRFGAPYAVMHRADLADALYKACRRFANIDIVFGVRNWDVVSHARGVTVSIDEANGQTRTGRGHAFIGADGVHSRTRTDIIGGPPARYTNSAAWRTLLQAPAVKDKLPLDRVSVFLARDFHAVTYPLPHRGQVNLALFAPQRNPSDKGESPALPQSITRWPLLSSIIETASDWTSWPLYTVAAPSWHRGNIGLLGDAAHAMVPFQAQGAAMAIEDAAVLAPLLIAESHAETAFEKYHESRHRRTARTAGLSAANGRIFHLPWPLSTARNTVIALQGSRGHLRRLAWLYGYEP</sequence>
<accession>A0A5B8LSI2</accession>
<name>A0A5B8LSI2_9HYPH</name>
<proteinExistence type="predicted"/>
<gene>
    <name evidence="5" type="ORF">FPZ08_07530</name>
</gene>
<dbReference type="PANTHER" id="PTHR13789:SF309">
    <property type="entry name" value="PUTATIVE (AFU_ORTHOLOGUE AFUA_6G14510)-RELATED"/>
    <property type="match status" value="1"/>
</dbReference>
<feature type="domain" description="FAD-binding" evidence="4">
    <location>
        <begin position="10"/>
        <end position="343"/>
    </location>
</feature>
<evidence type="ECO:0000256" key="2">
    <source>
        <dbReference type="ARBA" id="ARBA00023033"/>
    </source>
</evidence>
<dbReference type="InterPro" id="IPR050493">
    <property type="entry name" value="FAD-dep_Monooxygenase_BioMet"/>
</dbReference>
<evidence type="ECO:0000256" key="3">
    <source>
        <dbReference type="SAM" id="Phobius"/>
    </source>
</evidence>
<keyword evidence="6" id="KW-1185">Reference proteome</keyword>
<dbReference type="GO" id="GO:0004497">
    <property type="term" value="F:monooxygenase activity"/>
    <property type="evidence" value="ECO:0007669"/>
    <property type="project" value="UniProtKB-KW"/>
</dbReference>
<dbReference type="Pfam" id="PF01494">
    <property type="entry name" value="FAD_binding_3"/>
    <property type="match status" value="1"/>
</dbReference>
<dbReference type="Gene3D" id="3.50.50.60">
    <property type="entry name" value="FAD/NAD(P)-binding domain"/>
    <property type="match status" value="1"/>
</dbReference>
<feature type="transmembrane region" description="Helical" evidence="3">
    <location>
        <begin position="7"/>
        <end position="34"/>
    </location>
</feature>
<dbReference type="PRINTS" id="PR00420">
    <property type="entry name" value="RNGMNOXGNASE"/>
</dbReference>
<dbReference type="KEGG" id="dea:FPZ08_07530"/>
<evidence type="ECO:0000313" key="6">
    <source>
        <dbReference type="Proteomes" id="UP000315364"/>
    </source>
</evidence>
<protein>
    <recommendedName>
        <fullName evidence="4">FAD-binding domain-containing protein</fullName>
    </recommendedName>
</protein>
<keyword evidence="3" id="KW-0812">Transmembrane</keyword>
<keyword evidence="2" id="KW-0503">Monooxygenase</keyword>